<comment type="caution">
    <text evidence="2">The sequence shown here is derived from an EMBL/GenBank/DDBJ whole genome shotgun (WGS) entry which is preliminary data.</text>
</comment>
<feature type="region of interest" description="Disordered" evidence="1">
    <location>
        <begin position="1"/>
        <end position="30"/>
    </location>
</feature>
<dbReference type="AlphaFoldDB" id="A0A8S9SV38"/>
<protein>
    <submittedName>
        <fullName evidence="2">Uncharacterized protein</fullName>
    </submittedName>
</protein>
<dbReference type="Proteomes" id="UP000712600">
    <property type="component" value="Unassembled WGS sequence"/>
</dbReference>
<evidence type="ECO:0000313" key="2">
    <source>
        <dbReference type="EMBL" id="KAF3604090.1"/>
    </source>
</evidence>
<reference evidence="2" key="1">
    <citation type="submission" date="2019-12" db="EMBL/GenBank/DDBJ databases">
        <title>Genome sequencing and annotation of Brassica cretica.</title>
        <authorList>
            <person name="Studholme D.J."/>
            <person name="Sarris P."/>
        </authorList>
    </citation>
    <scope>NUCLEOTIDE SEQUENCE</scope>
    <source>
        <strain evidence="2">PFS-109/04</strain>
        <tissue evidence="2">Leaf</tissue>
    </source>
</reference>
<name>A0A8S9SV38_BRACR</name>
<evidence type="ECO:0000256" key="1">
    <source>
        <dbReference type="SAM" id="MobiDB-lite"/>
    </source>
</evidence>
<feature type="compositionally biased region" description="Polar residues" evidence="1">
    <location>
        <begin position="20"/>
        <end position="30"/>
    </location>
</feature>
<accession>A0A8S9SV38</accession>
<proteinExistence type="predicted"/>
<sequence length="104" mass="11480">MQALQIPETESGDFREGEQSRGNAGKTSLSGLSKYWTSPFKIRVQSEKMTEEGFDLVLTCCDLPPPPLPADVDAGNCLTWMQEERGDLGADVSRFVLPSLLTWT</sequence>
<evidence type="ECO:0000313" key="3">
    <source>
        <dbReference type="Proteomes" id="UP000712600"/>
    </source>
</evidence>
<organism evidence="2 3">
    <name type="scientific">Brassica cretica</name>
    <name type="common">Mustard</name>
    <dbReference type="NCBI Taxonomy" id="69181"/>
    <lineage>
        <taxon>Eukaryota</taxon>
        <taxon>Viridiplantae</taxon>
        <taxon>Streptophyta</taxon>
        <taxon>Embryophyta</taxon>
        <taxon>Tracheophyta</taxon>
        <taxon>Spermatophyta</taxon>
        <taxon>Magnoliopsida</taxon>
        <taxon>eudicotyledons</taxon>
        <taxon>Gunneridae</taxon>
        <taxon>Pentapetalae</taxon>
        <taxon>rosids</taxon>
        <taxon>malvids</taxon>
        <taxon>Brassicales</taxon>
        <taxon>Brassicaceae</taxon>
        <taxon>Brassiceae</taxon>
        <taxon>Brassica</taxon>
    </lineage>
</organism>
<dbReference type="EMBL" id="QGKX02000004">
    <property type="protein sequence ID" value="KAF3604090.1"/>
    <property type="molecule type" value="Genomic_DNA"/>
</dbReference>
<gene>
    <name evidence="2" type="ORF">F2Q69_00035858</name>
</gene>